<dbReference type="GeneID" id="81401240"/>
<dbReference type="EMBL" id="JAPQKL010000002">
    <property type="protein sequence ID" value="KAJ5142539.1"/>
    <property type="molecule type" value="Genomic_DNA"/>
</dbReference>
<sequence>MEPTNQVIKDDHSPINEGDRWHTQMALMPSLPLESPQRRLNKKRKRDSDGSPSPSSSPSPRPVKKRRLAFPDLHDLLVTYRGLQRWERRINRDLAFCRKLIAKHRSGSIFHPKYRPSADEPLFQRVRSPLCEETYIDALEDTRVEALRRARDRCLQDYLNAEEEFQLALLGDSGEVETGDLQSSQKEASDGAEYNADHQTPPEGPASFWGHVERFFWMMWSETG</sequence>
<accession>A0A9W9H9H0</accession>
<comment type="caution">
    <text evidence="2">The sequence shown here is derived from an EMBL/GenBank/DDBJ whole genome shotgun (WGS) entry which is preliminary data.</text>
</comment>
<organism evidence="2 3">
    <name type="scientific">Penicillium bovifimosum</name>
    <dbReference type="NCBI Taxonomy" id="126998"/>
    <lineage>
        <taxon>Eukaryota</taxon>
        <taxon>Fungi</taxon>
        <taxon>Dikarya</taxon>
        <taxon>Ascomycota</taxon>
        <taxon>Pezizomycotina</taxon>
        <taxon>Eurotiomycetes</taxon>
        <taxon>Eurotiomycetidae</taxon>
        <taxon>Eurotiales</taxon>
        <taxon>Aspergillaceae</taxon>
        <taxon>Penicillium</taxon>
    </lineage>
</organism>
<feature type="region of interest" description="Disordered" evidence="1">
    <location>
        <begin position="28"/>
        <end position="66"/>
    </location>
</feature>
<dbReference type="Proteomes" id="UP001149079">
    <property type="component" value="Unassembled WGS sequence"/>
</dbReference>
<name>A0A9W9H9H0_9EURO</name>
<evidence type="ECO:0000256" key="1">
    <source>
        <dbReference type="SAM" id="MobiDB-lite"/>
    </source>
</evidence>
<protein>
    <submittedName>
        <fullName evidence="2">Uncharacterized protein</fullName>
    </submittedName>
</protein>
<evidence type="ECO:0000313" key="3">
    <source>
        <dbReference type="Proteomes" id="UP001149079"/>
    </source>
</evidence>
<gene>
    <name evidence="2" type="ORF">N7515_001326</name>
</gene>
<evidence type="ECO:0000313" key="2">
    <source>
        <dbReference type="EMBL" id="KAJ5142539.1"/>
    </source>
</evidence>
<reference evidence="2" key="1">
    <citation type="submission" date="2022-11" db="EMBL/GenBank/DDBJ databases">
        <authorList>
            <person name="Petersen C."/>
        </authorList>
    </citation>
    <scope>NUCLEOTIDE SEQUENCE</scope>
    <source>
        <strain evidence="2">IBT 22155</strain>
    </source>
</reference>
<dbReference type="AlphaFoldDB" id="A0A9W9H9H0"/>
<proteinExistence type="predicted"/>
<feature type="region of interest" description="Disordered" evidence="1">
    <location>
        <begin position="176"/>
        <end position="207"/>
    </location>
</feature>
<dbReference type="RefSeq" id="XP_056524183.1">
    <property type="nucleotide sequence ID" value="XM_056662070.1"/>
</dbReference>
<reference evidence="2" key="2">
    <citation type="journal article" date="2023" name="IMA Fungus">
        <title>Comparative genomic study of the Penicillium genus elucidates a diverse pangenome and 15 lateral gene transfer events.</title>
        <authorList>
            <person name="Petersen C."/>
            <person name="Sorensen T."/>
            <person name="Nielsen M.R."/>
            <person name="Sondergaard T.E."/>
            <person name="Sorensen J.L."/>
            <person name="Fitzpatrick D.A."/>
            <person name="Frisvad J.C."/>
            <person name="Nielsen K.L."/>
        </authorList>
    </citation>
    <scope>NUCLEOTIDE SEQUENCE</scope>
    <source>
        <strain evidence="2">IBT 22155</strain>
    </source>
</reference>
<keyword evidence="3" id="KW-1185">Reference proteome</keyword>
<dbReference type="OrthoDB" id="4338269at2759"/>